<dbReference type="SUPFAM" id="SSF52309">
    <property type="entry name" value="N-(deoxy)ribosyltransferase-like"/>
    <property type="match status" value="1"/>
</dbReference>
<dbReference type="eggNOG" id="COG3613">
    <property type="taxonomic scope" value="Bacteria"/>
</dbReference>
<proteinExistence type="predicted"/>
<dbReference type="Gene3D" id="3.40.50.450">
    <property type="match status" value="1"/>
</dbReference>
<evidence type="ECO:0008006" key="3">
    <source>
        <dbReference type="Google" id="ProtNLM"/>
    </source>
</evidence>
<dbReference type="InterPro" id="IPR007710">
    <property type="entry name" value="Nucleoside_deoxyribTrfase"/>
</dbReference>
<sequence length="161" mass="17726">MTKIYFASPLFSEMELAFNKVLVEKIRNQFPGVEVYLPQEQMAINDKSSYADSTMIAQYDTDALLDSDLMIAVLDGAVIDVGVASEIGVAYHADMPILGLYTDSRQQGADNPQKIAALQEVAESQFSYVNLYTVGLVKLRGEIVSSSDELLEALKAYLKES</sequence>
<protein>
    <recommendedName>
        <fullName evidence="3">Nucleoside 2-deoxyribosyltransferase</fullName>
    </recommendedName>
</protein>
<dbReference type="RefSeq" id="WP_005605399.1">
    <property type="nucleotide sequence ID" value="NZ_CP102283.1"/>
</dbReference>
<reference evidence="1 2" key="1">
    <citation type="submission" date="2009-08" db="EMBL/GenBank/DDBJ databases">
        <authorList>
            <person name="Muzny D."/>
            <person name="Qin X."/>
            <person name="Deng J."/>
            <person name="Jiang H."/>
            <person name="Liu Y."/>
            <person name="Qu J."/>
            <person name="Song X.-Z."/>
            <person name="Zhang L."/>
            <person name="Thornton R."/>
            <person name="Coyle M."/>
            <person name="Francisco L."/>
            <person name="Jackson L."/>
            <person name="Javaid M."/>
            <person name="Korchina V."/>
            <person name="Kovar C."/>
            <person name="Mata R."/>
            <person name="Mathew T."/>
            <person name="Ngo R."/>
            <person name="Nguyen L."/>
            <person name="Nguyen N."/>
            <person name="Okwuonu G."/>
            <person name="Ongeri F."/>
            <person name="Pham C."/>
            <person name="Simmons D."/>
            <person name="Wilczek-Boney K."/>
            <person name="Hale W."/>
            <person name="Jakkamsetti A."/>
            <person name="Pham P."/>
            <person name="Ruth R."/>
            <person name="San Lucas F."/>
            <person name="Warren J."/>
            <person name="Zhang J."/>
            <person name="Zhao Z."/>
            <person name="Zhou C."/>
            <person name="Zhu D."/>
            <person name="Lee S."/>
            <person name="Bess C."/>
            <person name="Blankenburg K."/>
            <person name="Forbes L."/>
            <person name="Fu Q."/>
            <person name="Gubbala S."/>
            <person name="Hirani K."/>
            <person name="Jayaseelan J.C."/>
            <person name="Lara F."/>
            <person name="Munidasa M."/>
            <person name="Palculict T."/>
            <person name="Patil S."/>
            <person name="Pu L.-L."/>
            <person name="Saada N."/>
            <person name="Tang L."/>
            <person name="Weissenberger G."/>
            <person name="Zhu Y."/>
            <person name="Hemphill L."/>
            <person name="Shang Y."/>
            <person name="Youmans B."/>
            <person name="Ayvaz T."/>
            <person name="Ross M."/>
            <person name="Santibanez J."/>
            <person name="Aqrawi P."/>
            <person name="Gross S."/>
            <person name="Joshi V."/>
            <person name="Fowler G."/>
            <person name="Nazareth L."/>
            <person name="Reid J."/>
            <person name="Worley K."/>
            <person name="Petrosino J."/>
            <person name="Highlander S."/>
            <person name="Gibbs R."/>
        </authorList>
    </citation>
    <scope>NUCLEOTIDE SEQUENCE [LARGE SCALE GENOMIC DNA]</scope>
    <source>
        <strain evidence="1 2">ATCC 49175</strain>
    </source>
</reference>
<comment type="caution">
    <text evidence="1">The sequence shown here is derived from an EMBL/GenBank/DDBJ whole genome shotgun (WGS) entry which is preliminary data.</text>
</comment>
<dbReference type="STRING" id="638301.HMPREF0444_0354"/>
<evidence type="ECO:0000313" key="1">
    <source>
        <dbReference type="EMBL" id="EEW38110.1"/>
    </source>
</evidence>
<evidence type="ECO:0000313" key="2">
    <source>
        <dbReference type="Proteomes" id="UP000005926"/>
    </source>
</evidence>
<dbReference type="Pfam" id="PF05014">
    <property type="entry name" value="Nuc_deoxyrib_tr"/>
    <property type="match status" value="1"/>
</dbReference>
<keyword evidence="2" id="KW-1185">Reference proteome</keyword>
<name>C8NEK9_9LACT</name>
<dbReference type="PANTHER" id="PTHR15364">
    <property type="entry name" value="2'-DEOXYNUCLEOSIDE 5'-PHOSPHATE N-HYDROLASE 1"/>
    <property type="match status" value="1"/>
</dbReference>
<dbReference type="InterPro" id="IPR051239">
    <property type="entry name" value="2'-dNMP_N-hydrolase"/>
</dbReference>
<dbReference type="AlphaFoldDB" id="C8NEK9"/>
<dbReference type="Proteomes" id="UP000005926">
    <property type="component" value="Unassembled WGS sequence"/>
</dbReference>
<dbReference type="PANTHER" id="PTHR15364:SF0">
    <property type="entry name" value="2'-DEOXYNUCLEOSIDE 5'-PHOSPHATE N-HYDROLASE 1"/>
    <property type="match status" value="1"/>
</dbReference>
<dbReference type="GO" id="GO:0009159">
    <property type="term" value="P:deoxyribonucleoside monophosphate catabolic process"/>
    <property type="evidence" value="ECO:0007669"/>
    <property type="project" value="TreeGrafter"/>
</dbReference>
<accession>C8NEK9</accession>
<dbReference type="HOGENOM" id="CLU_1641151_0_0_9"/>
<dbReference type="EMBL" id="ACKZ01000008">
    <property type="protein sequence ID" value="EEW38110.1"/>
    <property type="molecule type" value="Genomic_DNA"/>
</dbReference>
<organism evidence="1 2">
    <name type="scientific">Granulicatella adiacens ATCC 49175</name>
    <dbReference type="NCBI Taxonomy" id="638301"/>
    <lineage>
        <taxon>Bacteria</taxon>
        <taxon>Bacillati</taxon>
        <taxon>Bacillota</taxon>
        <taxon>Bacilli</taxon>
        <taxon>Lactobacillales</taxon>
        <taxon>Carnobacteriaceae</taxon>
        <taxon>Granulicatella</taxon>
    </lineage>
</organism>
<dbReference type="GeneID" id="78411377"/>
<dbReference type="GO" id="GO:0070694">
    <property type="term" value="F:5-hydroxymethyl-dUMP N-hydrolase activity"/>
    <property type="evidence" value="ECO:0007669"/>
    <property type="project" value="TreeGrafter"/>
</dbReference>
<gene>
    <name evidence="1" type="ORF">HMPREF0444_0354</name>
</gene>